<organism evidence="2 3">
    <name type="scientific">Plenodomus tracheiphilus IPT5</name>
    <dbReference type="NCBI Taxonomy" id="1408161"/>
    <lineage>
        <taxon>Eukaryota</taxon>
        <taxon>Fungi</taxon>
        <taxon>Dikarya</taxon>
        <taxon>Ascomycota</taxon>
        <taxon>Pezizomycotina</taxon>
        <taxon>Dothideomycetes</taxon>
        <taxon>Pleosporomycetidae</taxon>
        <taxon>Pleosporales</taxon>
        <taxon>Pleosporineae</taxon>
        <taxon>Leptosphaeriaceae</taxon>
        <taxon>Plenodomus</taxon>
    </lineage>
</organism>
<dbReference type="Proteomes" id="UP000799423">
    <property type="component" value="Unassembled WGS sequence"/>
</dbReference>
<accession>A0A6A7BKW1</accession>
<dbReference type="AlphaFoldDB" id="A0A6A7BKW1"/>
<dbReference type="OrthoDB" id="3878372at2759"/>
<feature type="signal peptide" evidence="1">
    <location>
        <begin position="1"/>
        <end position="24"/>
    </location>
</feature>
<feature type="chain" id="PRO_5025635773" evidence="1">
    <location>
        <begin position="25"/>
        <end position="232"/>
    </location>
</feature>
<name>A0A6A7BKW1_9PLEO</name>
<keyword evidence="1" id="KW-0732">Signal</keyword>
<proteinExistence type="predicted"/>
<protein>
    <submittedName>
        <fullName evidence="2">Uncharacterized protein</fullName>
    </submittedName>
</protein>
<evidence type="ECO:0000313" key="2">
    <source>
        <dbReference type="EMBL" id="KAF2855802.1"/>
    </source>
</evidence>
<gene>
    <name evidence="2" type="ORF">T440DRAFT_163385</name>
</gene>
<reference evidence="2" key="1">
    <citation type="submission" date="2020-01" db="EMBL/GenBank/DDBJ databases">
        <authorList>
            <consortium name="DOE Joint Genome Institute"/>
            <person name="Haridas S."/>
            <person name="Albert R."/>
            <person name="Binder M."/>
            <person name="Bloem J."/>
            <person name="Labutti K."/>
            <person name="Salamov A."/>
            <person name="Andreopoulos B."/>
            <person name="Baker S.E."/>
            <person name="Barry K."/>
            <person name="Bills G."/>
            <person name="Bluhm B.H."/>
            <person name="Cannon C."/>
            <person name="Castanera R."/>
            <person name="Culley D.E."/>
            <person name="Daum C."/>
            <person name="Ezra D."/>
            <person name="Gonzalez J.B."/>
            <person name="Henrissat B."/>
            <person name="Kuo A."/>
            <person name="Liang C."/>
            <person name="Lipzen A."/>
            <person name="Lutzoni F."/>
            <person name="Magnuson J."/>
            <person name="Mondo S."/>
            <person name="Nolan M."/>
            <person name="Ohm R."/>
            <person name="Pangilinan J."/>
            <person name="Park H.-J."/>
            <person name="Ramirez L."/>
            <person name="Alfaro M."/>
            <person name="Sun H."/>
            <person name="Tritt A."/>
            <person name="Yoshinaga Y."/>
            <person name="Zwiers L.-H."/>
            <person name="Turgeon B.G."/>
            <person name="Goodwin S.B."/>
            <person name="Spatafora J.W."/>
            <person name="Crous P.W."/>
            <person name="Grigoriev I.V."/>
        </authorList>
    </citation>
    <scope>NUCLEOTIDE SEQUENCE</scope>
    <source>
        <strain evidence="2">IPT5</strain>
    </source>
</reference>
<keyword evidence="3" id="KW-1185">Reference proteome</keyword>
<evidence type="ECO:0000256" key="1">
    <source>
        <dbReference type="SAM" id="SignalP"/>
    </source>
</evidence>
<evidence type="ECO:0000313" key="3">
    <source>
        <dbReference type="Proteomes" id="UP000799423"/>
    </source>
</evidence>
<sequence length="232" mass="25025">MHLVRAASTAVTLSLASLPLRVHAQSDPTNQNLTLRFFQNSPESCDYSESTRALTFTTSSIPLVSHCFDVEELFGGNATQGFVNQTGNIAPPNTGQAGIFWQLENVDSYDSQANYSSILYRQHVTNPGNDNQKPGKHAERGVTLYAAKGCSDLDPSADRVLPWYGFNCWSEDKGSCGTTPWNVGSFNMHAPSENAEGTCWVFAKNGDAGRGYSSSQAMMGAVLAASLAIWLA</sequence>
<dbReference type="EMBL" id="MU006290">
    <property type="protein sequence ID" value="KAF2855802.1"/>
    <property type="molecule type" value="Genomic_DNA"/>
</dbReference>